<reference evidence="1 2" key="1">
    <citation type="submission" date="2014-04" db="EMBL/GenBank/DDBJ databases">
        <authorList>
            <consortium name="DOE Joint Genome Institute"/>
            <person name="Kuo A."/>
            <person name="Kohler A."/>
            <person name="Nagy L.G."/>
            <person name="Floudas D."/>
            <person name="Copeland A."/>
            <person name="Barry K.W."/>
            <person name="Cichocki N."/>
            <person name="Veneault-Fourrey C."/>
            <person name="LaButti K."/>
            <person name="Lindquist E.A."/>
            <person name="Lipzen A."/>
            <person name="Lundell T."/>
            <person name="Morin E."/>
            <person name="Murat C."/>
            <person name="Sun H."/>
            <person name="Tunlid A."/>
            <person name="Henrissat B."/>
            <person name="Grigoriev I.V."/>
            <person name="Hibbett D.S."/>
            <person name="Martin F."/>
            <person name="Nordberg H.P."/>
            <person name="Cantor M.N."/>
            <person name="Hua S.X."/>
        </authorList>
    </citation>
    <scope>NUCLEOTIDE SEQUENCE [LARGE SCALE GENOMIC DNA]</scope>
    <source>
        <strain evidence="1 2">Foug A</strain>
    </source>
</reference>
<dbReference type="EMBL" id="KN822484">
    <property type="protein sequence ID" value="KIM50361.1"/>
    <property type="molecule type" value="Genomic_DNA"/>
</dbReference>
<organism evidence="1 2">
    <name type="scientific">Scleroderma citrinum Foug A</name>
    <dbReference type="NCBI Taxonomy" id="1036808"/>
    <lineage>
        <taxon>Eukaryota</taxon>
        <taxon>Fungi</taxon>
        <taxon>Dikarya</taxon>
        <taxon>Basidiomycota</taxon>
        <taxon>Agaricomycotina</taxon>
        <taxon>Agaricomycetes</taxon>
        <taxon>Agaricomycetidae</taxon>
        <taxon>Boletales</taxon>
        <taxon>Sclerodermatineae</taxon>
        <taxon>Sclerodermataceae</taxon>
        <taxon>Scleroderma</taxon>
    </lineage>
</organism>
<dbReference type="InParanoid" id="A0A0C3D2K8"/>
<protein>
    <submittedName>
        <fullName evidence="1">Uncharacterized protein</fullName>
    </submittedName>
</protein>
<reference evidence="2" key="2">
    <citation type="submission" date="2015-01" db="EMBL/GenBank/DDBJ databases">
        <title>Evolutionary Origins and Diversification of the Mycorrhizal Mutualists.</title>
        <authorList>
            <consortium name="DOE Joint Genome Institute"/>
            <consortium name="Mycorrhizal Genomics Consortium"/>
            <person name="Kohler A."/>
            <person name="Kuo A."/>
            <person name="Nagy L.G."/>
            <person name="Floudas D."/>
            <person name="Copeland A."/>
            <person name="Barry K.W."/>
            <person name="Cichocki N."/>
            <person name="Veneault-Fourrey C."/>
            <person name="LaButti K."/>
            <person name="Lindquist E.A."/>
            <person name="Lipzen A."/>
            <person name="Lundell T."/>
            <person name="Morin E."/>
            <person name="Murat C."/>
            <person name="Riley R."/>
            <person name="Ohm R."/>
            <person name="Sun H."/>
            <person name="Tunlid A."/>
            <person name="Henrissat B."/>
            <person name="Grigoriev I.V."/>
            <person name="Hibbett D.S."/>
            <person name="Martin F."/>
        </authorList>
    </citation>
    <scope>NUCLEOTIDE SEQUENCE [LARGE SCALE GENOMIC DNA]</scope>
    <source>
        <strain evidence="2">Foug A</strain>
    </source>
</reference>
<dbReference type="OrthoDB" id="2687653at2759"/>
<dbReference type="AlphaFoldDB" id="A0A0C3D2K8"/>
<proteinExistence type="predicted"/>
<evidence type="ECO:0000313" key="1">
    <source>
        <dbReference type="EMBL" id="KIM50361.1"/>
    </source>
</evidence>
<dbReference type="HOGENOM" id="CLU_006344_3_0_1"/>
<name>A0A0C3D2K8_9AGAM</name>
<evidence type="ECO:0000313" key="2">
    <source>
        <dbReference type="Proteomes" id="UP000053989"/>
    </source>
</evidence>
<gene>
    <name evidence="1" type="ORF">SCLCIDRAFT_34375</name>
</gene>
<accession>A0A0C3D2K8</accession>
<keyword evidence="2" id="KW-1185">Reference proteome</keyword>
<dbReference type="Proteomes" id="UP000053989">
    <property type="component" value="Unassembled WGS sequence"/>
</dbReference>
<sequence length="196" mass="22234">MPPHCCNYCLKPIATEPGIKRHIAQSPVCRKQWTKLLEWMEFTGSNDTDDQLLEQANDNIPYESVNVFDSINSPDDLLDILDGQLVHQSLVDVDPGLPELCEPPPKHAQMEEDDGDSPPWLSSGCFTEQYPGVAATVLLGKKKMVFESLEAAEFEKDESEWAPFYDKDKWELAQFLMKNLGQMKIDELLKLPHVSK</sequence>